<dbReference type="GO" id="GO:0030001">
    <property type="term" value="P:metal ion transport"/>
    <property type="evidence" value="ECO:0007669"/>
    <property type="project" value="InterPro"/>
</dbReference>
<dbReference type="Gene3D" id="3.40.50.1980">
    <property type="entry name" value="Nitrogenase molybdenum iron protein domain"/>
    <property type="match status" value="2"/>
</dbReference>
<feature type="transmembrane region" description="Helical" evidence="5">
    <location>
        <begin position="6"/>
        <end position="23"/>
    </location>
</feature>
<dbReference type="GO" id="GO:0046872">
    <property type="term" value="F:metal ion binding"/>
    <property type="evidence" value="ECO:0007669"/>
    <property type="project" value="InterPro"/>
</dbReference>
<protein>
    <recommendedName>
        <fullName evidence="8">Zinc ABC transporter substrate-binding protein</fullName>
    </recommendedName>
</protein>
<organism evidence="6 7">
    <name type="scientific">Candidatus Uhrbacteria bacterium CG_4_9_14_3_um_filter_41_35</name>
    <dbReference type="NCBI Taxonomy" id="1975034"/>
    <lineage>
        <taxon>Bacteria</taxon>
        <taxon>Candidatus Uhriibacteriota</taxon>
    </lineage>
</organism>
<evidence type="ECO:0000313" key="6">
    <source>
        <dbReference type="EMBL" id="PJA46069.1"/>
    </source>
</evidence>
<dbReference type="PANTHER" id="PTHR42953:SF3">
    <property type="entry name" value="HIGH-AFFINITY ZINC UPTAKE SYSTEM PROTEIN ZNUA"/>
    <property type="match status" value="1"/>
</dbReference>
<accession>A0A2M7XDX3</accession>
<name>A0A2M7XDX3_9BACT</name>
<proteinExistence type="inferred from homology"/>
<keyword evidence="5" id="KW-0812">Transmembrane</keyword>
<evidence type="ECO:0000256" key="2">
    <source>
        <dbReference type="ARBA" id="ARBA00022448"/>
    </source>
</evidence>
<keyword evidence="3" id="KW-0732">Signal</keyword>
<comment type="caution">
    <text evidence="6">The sequence shown here is derived from an EMBL/GenBank/DDBJ whole genome shotgun (WGS) entry which is preliminary data.</text>
</comment>
<dbReference type="InterPro" id="IPR006127">
    <property type="entry name" value="ZnuA-like"/>
</dbReference>
<comment type="similarity">
    <text evidence="1 4">Belongs to the bacterial solute-binding protein 9 family.</text>
</comment>
<dbReference type="PANTHER" id="PTHR42953">
    <property type="entry name" value="HIGH-AFFINITY ZINC UPTAKE SYSTEM PROTEIN ZNUA-RELATED"/>
    <property type="match status" value="1"/>
</dbReference>
<evidence type="ECO:0000256" key="1">
    <source>
        <dbReference type="ARBA" id="ARBA00011028"/>
    </source>
</evidence>
<dbReference type="InterPro" id="IPR050492">
    <property type="entry name" value="Bact_metal-bind_prot9"/>
</dbReference>
<dbReference type="Proteomes" id="UP000231263">
    <property type="component" value="Unassembled WGS sequence"/>
</dbReference>
<evidence type="ECO:0008006" key="8">
    <source>
        <dbReference type="Google" id="ProtNLM"/>
    </source>
</evidence>
<keyword evidence="2 4" id="KW-0813">Transport</keyword>
<dbReference type="SUPFAM" id="SSF53807">
    <property type="entry name" value="Helical backbone' metal receptor"/>
    <property type="match status" value="1"/>
</dbReference>
<dbReference type="AlphaFoldDB" id="A0A2M7XDX3"/>
<reference evidence="7" key="1">
    <citation type="submission" date="2017-09" db="EMBL/GenBank/DDBJ databases">
        <title>Depth-based differentiation of microbial function through sediment-hosted aquifers and enrichment of novel symbionts in the deep terrestrial subsurface.</title>
        <authorList>
            <person name="Probst A.J."/>
            <person name="Ladd B."/>
            <person name="Jarett J.K."/>
            <person name="Geller-Mcgrath D.E."/>
            <person name="Sieber C.M.K."/>
            <person name="Emerson J.B."/>
            <person name="Anantharaman K."/>
            <person name="Thomas B.C."/>
            <person name="Malmstrom R."/>
            <person name="Stieglmeier M."/>
            <person name="Klingl A."/>
            <person name="Woyke T."/>
            <person name="Ryan C.M."/>
            <person name="Banfield J.F."/>
        </authorList>
    </citation>
    <scope>NUCLEOTIDE SEQUENCE [LARGE SCALE GENOMIC DNA]</scope>
</reference>
<dbReference type="PRINTS" id="PR00690">
    <property type="entry name" value="ADHESNFAMILY"/>
</dbReference>
<sequence length="292" mass="32564">MKKYPIFIAVILTVSIFSFILLFPNKKVAQTQYDVGATIFPIYDITKNIAGDALNVGLVLPLGASPHTFEPSPSLVKNFTNTKVIYAVGAGFDDWIDPIINSSKAEKQYVSSGIGLRTMEEDGETVIDPHYWLTVANAKIIATSITNNLSRRYPAYKLTFENNLDKYLSELDTADNLVREKLLNLQNKNLITLHDAYYYFADEYSLNIVGTFEPTAGREPTAQYLIELTQGIQRAGVNTIYSEPQLSVTQITAFTKDNNLAILELDPIGGTEGRNSFIDLILYNASQIKKNK</sequence>
<dbReference type="EMBL" id="PFWT01000018">
    <property type="protein sequence ID" value="PJA46069.1"/>
    <property type="molecule type" value="Genomic_DNA"/>
</dbReference>
<dbReference type="InterPro" id="IPR006129">
    <property type="entry name" value="AdhesinB"/>
</dbReference>
<evidence type="ECO:0000256" key="5">
    <source>
        <dbReference type="SAM" id="Phobius"/>
    </source>
</evidence>
<evidence type="ECO:0000256" key="3">
    <source>
        <dbReference type="ARBA" id="ARBA00022729"/>
    </source>
</evidence>
<dbReference type="InterPro" id="IPR006128">
    <property type="entry name" value="Lipoprotein_PsaA-like"/>
</dbReference>
<dbReference type="PRINTS" id="PR00691">
    <property type="entry name" value="ADHESINB"/>
</dbReference>
<evidence type="ECO:0000256" key="4">
    <source>
        <dbReference type="RuleBase" id="RU003512"/>
    </source>
</evidence>
<dbReference type="Pfam" id="PF01297">
    <property type="entry name" value="ZnuA"/>
    <property type="match status" value="1"/>
</dbReference>
<keyword evidence="5" id="KW-0472">Membrane</keyword>
<dbReference type="GO" id="GO:0007155">
    <property type="term" value="P:cell adhesion"/>
    <property type="evidence" value="ECO:0007669"/>
    <property type="project" value="InterPro"/>
</dbReference>
<gene>
    <name evidence="6" type="ORF">CO173_03780</name>
</gene>
<evidence type="ECO:0000313" key="7">
    <source>
        <dbReference type="Proteomes" id="UP000231263"/>
    </source>
</evidence>
<keyword evidence="5" id="KW-1133">Transmembrane helix</keyword>